<dbReference type="GO" id="GO:0016020">
    <property type="term" value="C:membrane"/>
    <property type="evidence" value="ECO:0007669"/>
    <property type="project" value="UniProtKB-SubCell"/>
</dbReference>
<proteinExistence type="predicted"/>
<reference evidence="8 9" key="1">
    <citation type="submission" date="2023-03" db="EMBL/GenBank/DDBJ databases">
        <title>High-quality genome of Scylla paramamosain provides insights in environmental adaptation.</title>
        <authorList>
            <person name="Zhang L."/>
        </authorList>
    </citation>
    <scope>NUCLEOTIDE SEQUENCE [LARGE SCALE GENOMIC DNA]</scope>
    <source>
        <strain evidence="8">LZ_2023a</strain>
        <tissue evidence="8">Muscle</tissue>
    </source>
</reference>
<dbReference type="EMBL" id="JARAKH010000049">
    <property type="protein sequence ID" value="KAK8375876.1"/>
    <property type="molecule type" value="Genomic_DNA"/>
</dbReference>
<feature type="transmembrane region" description="Helical" evidence="6">
    <location>
        <begin position="50"/>
        <end position="71"/>
    </location>
</feature>
<sequence>MQFSLEYLKTPPGILKLVEIVTVVVAFGIFRGSNARFALSLSFATDADFFGCGVLVTAMIITPLLLSCYIMGRYEIQKTIFEVVFNFLMFVFTLSAGAVAVNSFRNVIILNSDIEQNSLAMGSFCIIASLAYLADTVFAVYLYRK</sequence>
<comment type="caution">
    <text evidence="8">The sequence shown here is derived from an EMBL/GenBank/DDBJ whole genome shotgun (WGS) entry which is preliminary data.</text>
</comment>
<keyword evidence="9" id="KW-1185">Reference proteome</keyword>
<feature type="transmembrane region" description="Helical" evidence="6">
    <location>
        <begin position="83"/>
        <end position="101"/>
    </location>
</feature>
<evidence type="ECO:0000256" key="4">
    <source>
        <dbReference type="ARBA" id="ARBA00023136"/>
    </source>
</evidence>
<evidence type="ECO:0000313" key="9">
    <source>
        <dbReference type="Proteomes" id="UP001487740"/>
    </source>
</evidence>
<comment type="subcellular location">
    <subcellularLocation>
        <location evidence="1">Membrane</location>
        <topology evidence="1">Multi-pass membrane protein</topology>
    </subcellularLocation>
</comment>
<dbReference type="Pfam" id="PF01284">
    <property type="entry name" value="MARVEL"/>
    <property type="match status" value="1"/>
</dbReference>
<dbReference type="PROSITE" id="PS51225">
    <property type="entry name" value="MARVEL"/>
    <property type="match status" value="1"/>
</dbReference>
<keyword evidence="3 6" id="KW-1133">Transmembrane helix</keyword>
<organism evidence="8 9">
    <name type="scientific">Scylla paramamosain</name>
    <name type="common">Mud crab</name>
    <dbReference type="NCBI Taxonomy" id="85552"/>
    <lineage>
        <taxon>Eukaryota</taxon>
        <taxon>Metazoa</taxon>
        <taxon>Ecdysozoa</taxon>
        <taxon>Arthropoda</taxon>
        <taxon>Crustacea</taxon>
        <taxon>Multicrustacea</taxon>
        <taxon>Malacostraca</taxon>
        <taxon>Eumalacostraca</taxon>
        <taxon>Eucarida</taxon>
        <taxon>Decapoda</taxon>
        <taxon>Pleocyemata</taxon>
        <taxon>Brachyura</taxon>
        <taxon>Eubrachyura</taxon>
        <taxon>Portunoidea</taxon>
        <taxon>Portunidae</taxon>
        <taxon>Portuninae</taxon>
        <taxon>Scylla</taxon>
    </lineage>
</organism>
<evidence type="ECO:0000256" key="1">
    <source>
        <dbReference type="ARBA" id="ARBA00004141"/>
    </source>
</evidence>
<evidence type="ECO:0000313" key="8">
    <source>
        <dbReference type="EMBL" id="KAK8375875.1"/>
    </source>
</evidence>
<accession>A0AAW0SKF3</accession>
<protein>
    <recommendedName>
        <fullName evidence="7">MARVEL domain-containing protein</fullName>
    </recommendedName>
</protein>
<evidence type="ECO:0000256" key="6">
    <source>
        <dbReference type="SAM" id="Phobius"/>
    </source>
</evidence>
<feature type="transmembrane region" description="Helical" evidence="6">
    <location>
        <begin position="12"/>
        <end position="30"/>
    </location>
</feature>
<dbReference type="Proteomes" id="UP001487740">
    <property type="component" value="Unassembled WGS sequence"/>
</dbReference>
<keyword evidence="2 5" id="KW-0812">Transmembrane</keyword>
<gene>
    <name evidence="8" type="ORF">O3P69_008550</name>
</gene>
<evidence type="ECO:0000256" key="5">
    <source>
        <dbReference type="PROSITE-ProRule" id="PRU00581"/>
    </source>
</evidence>
<dbReference type="AlphaFoldDB" id="A0AAW0SKF3"/>
<dbReference type="InterPro" id="IPR008253">
    <property type="entry name" value="Marvel"/>
</dbReference>
<evidence type="ECO:0000256" key="3">
    <source>
        <dbReference type="ARBA" id="ARBA00022989"/>
    </source>
</evidence>
<name>A0AAW0SKF3_SCYPA</name>
<keyword evidence="4 5" id="KW-0472">Membrane</keyword>
<evidence type="ECO:0000256" key="2">
    <source>
        <dbReference type="ARBA" id="ARBA00022692"/>
    </source>
</evidence>
<dbReference type="EMBL" id="JARAKH010000049">
    <property type="protein sequence ID" value="KAK8375875.1"/>
    <property type="molecule type" value="Genomic_DNA"/>
</dbReference>
<evidence type="ECO:0000259" key="7">
    <source>
        <dbReference type="PROSITE" id="PS51225"/>
    </source>
</evidence>
<feature type="transmembrane region" description="Helical" evidence="6">
    <location>
        <begin position="121"/>
        <end position="143"/>
    </location>
</feature>
<feature type="domain" description="MARVEL" evidence="7">
    <location>
        <begin position="7"/>
        <end position="144"/>
    </location>
</feature>